<evidence type="ECO:0000313" key="6">
    <source>
        <dbReference type="EMBL" id="MBX23665.1"/>
    </source>
</evidence>
<feature type="domain" description="Telomeric single stranded DNA binding POT1/Cdc13" evidence="5">
    <location>
        <begin position="13"/>
        <end position="146"/>
    </location>
</feature>
<name>A0A2P2M0B7_RHIMU</name>
<dbReference type="Gene3D" id="2.40.50.140">
    <property type="entry name" value="Nucleic acid-binding proteins"/>
    <property type="match status" value="1"/>
</dbReference>
<dbReference type="EMBL" id="GGEC01043181">
    <property type="protein sequence ID" value="MBX23665.1"/>
    <property type="molecule type" value="Transcribed_RNA"/>
</dbReference>
<dbReference type="Pfam" id="PF02765">
    <property type="entry name" value="POT1"/>
    <property type="match status" value="1"/>
</dbReference>
<evidence type="ECO:0000256" key="3">
    <source>
        <dbReference type="ARBA" id="ARBA00022895"/>
    </source>
</evidence>
<evidence type="ECO:0000256" key="1">
    <source>
        <dbReference type="ARBA" id="ARBA00004574"/>
    </source>
</evidence>
<organism evidence="6">
    <name type="scientific">Rhizophora mucronata</name>
    <name type="common">Asiatic mangrove</name>
    <dbReference type="NCBI Taxonomy" id="61149"/>
    <lineage>
        <taxon>Eukaryota</taxon>
        <taxon>Viridiplantae</taxon>
        <taxon>Streptophyta</taxon>
        <taxon>Embryophyta</taxon>
        <taxon>Tracheophyta</taxon>
        <taxon>Spermatophyta</taxon>
        <taxon>Magnoliopsida</taxon>
        <taxon>eudicotyledons</taxon>
        <taxon>Gunneridae</taxon>
        <taxon>Pentapetalae</taxon>
        <taxon>rosids</taxon>
        <taxon>fabids</taxon>
        <taxon>Malpighiales</taxon>
        <taxon>Rhizophoraceae</taxon>
        <taxon>Rhizophora</taxon>
    </lineage>
</organism>
<keyword evidence="2" id="KW-0158">Chromosome</keyword>
<evidence type="ECO:0000256" key="2">
    <source>
        <dbReference type="ARBA" id="ARBA00022454"/>
    </source>
</evidence>
<dbReference type="PANTHER" id="PTHR14513">
    <property type="entry name" value="PROTECTION OF TELOMERES 1"/>
    <property type="match status" value="1"/>
</dbReference>
<dbReference type="AlphaFoldDB" id="A0A2P2M0B7"/>
<dbReference type="InterPro" id="IPR011564">
    <property type="entry name" value="Telomer_end-bd_POT1/Cdc13"/>
</dbReference>
<dbReference type="GO" id="GO:0000783">
    <property type="term" value="C:nuclear telomere cap complex"/>
    <property type="evidence" value="ECO:0007669"/>
    <property type="project" value="TreeGrafter"/>
</dbReference>
<evidence type="ECO:0000256" key="4">
    <source>
        <dbReference type="ARBA" id="ARBA00023125"/>
    </source>
</evidence>
<dbReference type="GO" id="GO:0098505">
    <property type="term" value="F:G-rich strand telomeric DNA binding"/>
    <property type="evidence" value="ECO:0007669"/>
    <property type="project" value="TreeGrafter"/>
</dbReference>
<dbReference type="GO" id="GO:0010521">
    <property type="term" value="F:telomerase inhibitor activity"/>
    <property type="evidence" value="ECO:0007669"/>
    <property type="project" value="TreeGrafter"/>
</dbReference>
<reference evidence="6" key="1">
    <citation type="submission" date="2018-02" db="EMBL/GenBank/DDBJ databases">
        <title>Rhizophora mucronata_Transcriptome.</title>
        <authorList>
            <person name="Meera S.P."/>
            <person name="Sreeshan A."/>
            <person name="Augustine A."/>
        </authorList>
    </citation>
    <scope>NUCLEOTIDE SEQUENCE</scope>
    <source>
        <tissue evidence="6">Leaf</tissue>
    </source>
</reference>
<dbReference type="CDD" id="cd04497">
    <property type="entry name" value="hPOT1_OB1_like"/>
    <property type="match status" value="1"/>
</dbReference>
<evidence type="ECO:0000259" key="5">
    <source>
        <dbReference type="SMART" id="SM00976"/>
    </source>
</evidence>
<dbReference type="SMART" id="SM00976">
    <property type="entry name" value="Telo_bind"/>
    <property type="match status" value="1"/>
</dbReference>
<dbReference type="InterPro" id="IPR028389">
    <property type="entry name" value="POT1"/>
</dbReference>
<dbReference type="PANTHER" id="PTHR14513:SF0">
    <property type="entry name" value="PROTECTION OF TELOMERES PROTEIN 1"/>
    <property type="match status" value="1"/>
</dbReference>
<accession>A0A2P2M0B7</accession>
<dbReference type="GO" id="GO:0016233">
    <property type="term" value="P:telomere capping"/>
    <property type="evidence" value="ECO:0007669"/>
    <property type="project" value="TreeGrafter"/>
</dbReference>
<dbReference type="GO" id="GO:0032210">
    <property type="term" value="P:regulation of telomere maintenance via telomerase"/>
    <property type="evidence" value="ECO:0007669"/>
    <property type="project" value="TreeGrafter"/>
</dbReference>
<keyword evidence="4" id="KW-0238">DNA-binding</keyword>
<protein>
    <submittedName>
        <fullName evidence="6">Protection of telomeres 1 protein</fullName>
    </submittedName>
</protein>
<comment type="subcellular location">
    <subcellularLocation>
        <location evidence="1">Chromosome</location>
        <location evidence="1">Telomere</location>
    </subcellularLocation>
</comment>
<dbReference type="SUPFAM" id="SSF50249">
    <property type="entry name" value="Nucleic acid-binding proteins"/>
    <property type="match status" value="2"/>
</dbReference>
<dbReference type="InterPro" id="IPR012340">
    <property type="entry name" value="NA-bd_OB-fold"/>
</dbReference>
<proteinExistence type="predicted"/>
<sequence>MANRDDCNFLSTRCALRCLNEKVSIFAVVMEVGLPRKSRGTDWYRTMKITDESLPQSGMAVNFFEQSVELLPHVLALGDIIVLCDVRMTHHNGEVFAVFNKKSSSFGLYRGKDGDRNDIFPYQVSLRFLPRHLDLKFIAGLRKWLMNFQVDEGSSSFLLLREIKEGREVDLVVKILHVYEATENEWMALVWDGTDAAPISINPK</sequence>
<keyword evidence="3" id="KW-0779">Telomere</keyword>